<dbReference type="PANTHER" id="PTHR12126:SF11">
    <property type="entry name" value="NADH DEHYDROGENASE [UBIQUINONE] 1 ALPHA SUBCOMPLEX SUBUNIT 9, MITOCHONDRIAL"/>
    <property type="match status" value="1"/>
</dbReference>
<organism evidence="3 4">
    <name type="scientific">Nocardioides zhouii</name>
    <dbReference type="NCBI Taxonomy" id="1168729"/>
    <lineage>
        <taxon>Bacteria</taxon>
        <taxon>Bacillati</taxon>
        <taxon>Actinomycetota</taxon>
        <taxon>Actinomycetes</taxon>
        <taxon>Propionibacteriales</taxon>
        <taxon>Nocardioidaceae</taxon>
        <taxon>Nocardioides</taxon>
    </lineage>
</organism>
<dbReference type="InterPro" id="IPR036291">
    <property type="entry name" value="NAD(P)-bd_dom_sf"/>
</dbReference>
<dbReference type="Gene3D" id="3.40.50.720">
    <property type="entry name" value="NAD(P)-binding Rossmann-like Domain"/>
    <property type="match status" value="1"/>
</dbReference>
<evidence type="ECO:0000256" key="1">
    <source>
        <dbReference type="SAM" id="MobiDB-lite"/>
    </source>
</evidence>
<evidence type="ECO:0000313" key="3">
    <source>
        <dbReference type="EMBL" id="RYC14894.1"/>
    </source>
</evidence>
<comment type="caution">
    <text evidence="3">The sequence shown here is derived from an EMBL/GenBank/DDBJ whole genome shotgun (WGS) entry which is preliminary data.</text>
</comment>
<accession>A0A4Q2TCD7</accession>
<sequence>MTGSTGYVGSRLVPLLLDRGLQVRTTTSSPDRSQPWWSDRTETVVMDALDPDDVAAACKGVDTVYYLIHGMGGADFEDTDQQAASNFADAVTKHDVQRVVYLSGVVPDVPDEELSDHIRSRRDVERILTDTSACVVVLRAAVLIGSGSTSFEIIRQVSERMPVHTVPTWMDSMVQPIAVVDALAALVGALDYDGPSRHFDVGGPDRLRYGALLDAFTTHAGMKRPQVEVPLLPTALVGKLVAGLTDVPRPTVEALVESLRHDMVAADDDFRSALLPDGHRLVALGEAFSRSLAESSGPPEGVDPMGPLPQDPLWADGGDKDERPVLARALDTVRRAIPGAITSR</sequence>
<dbReference type="PANTHER" id="PTHR12126">
    <property type="entry name" value="NADH-UBIQUINONE OXIDOREDUCTASE 39 KDA SUBUNIT-RELATED"/>
    <property type="match status" value="1"/>
</dbReference>
<dbReference type="GO" id="GO:0044877">
    <property type="term" value="F:protein-containing complex binding"/>
    <property type="evidence" value="ECO:0007669"/>
    <property type="project" value="TreeGrafter"/>
</dbReference>
<dbReference type="OrthoDB" id="9774199at2"/>
<dbReference type="Pfam" id="PF13460">
    <property type="entry name" value="NAD_binding_10"/>
    <property type="match status" value="1"/>
</dbReference>
<dbReference type="Proteomes" id="UP000291101">
    <property type="component" value="Unassembled WGS sequence"/>
</dbReference>
<protein>
    <submittedName>
        <fullName evidence="3">NAD-dependent epimerase/dehydratase family protein</fullName>
    </submittedName>
</protein>
<keyword evidence="4" id="KW-1185">Reference proteome</keyword>
<proteinExistence type="predicted"/>
<dbReference type="InterPro" id="IPR051207">
    <property type="entry name" value="ComplexI_NDUFA9_subunit"/>
</dbReference>
<dbReference type="InterPro" id="IPR016040">
    <property type="entry name" value="NAD(P)-bd_dom"/>
</dbReference>
<dbReference type="EMBL" id="SDWV01000001">
    <property type="protein sequence ID" value="RYC14894.1"/>
    <property type="molecule type" value="Genomic_DNA"/>
</dbReference>
<feature type="domain" description="NAD(P)-binding" evidence="2">
    <location>
        <begin position="3"/>
        <end position="155"/>
    </location>
</feature>
<dbReference type="AlphaFoldDB" id="A0A4Q2TCD7"/>
<evidence type="ECO:0000313" key="4">
    <source>
        <dbReference type="Proteomes" id="UP000291101"/>
    </source>
</evidence>
<gene>
    <name evidence="3" type="ORF">EUA94_01745</name>
</gene>
<reference evidence="3 4" key="1">
    <citation type="submission" date="2019-01" db="EMBL/GenBank/DDBJ databases">
        <title>Novel species of Nocardioides.</title>
        <authorList>
            <person name="Liu Q."/>
            <person name="X Y.-H."/>
        </authorList>
    </citation>
    <scope>NUCLEOTIDE SEQUENCE [LARGE SCALE GENOMIC DNA]</scope>
    <source>
        <strain evidence="3 4">HLT2-9</strain>
    </source>
</reference>
<feature type="region of interest" description="Disordered" evidence="1">
    <location>
        <begin position="292"/>
        <end position="321"/>
    </location>
</feature>
<dbReference type="SUPFAM" id="SSF51735">
    <property type="entry name" value="NAD(P)-binding Rossmann-fold domains"/>
    <property type="match status" value="1"/>
</dbReference>
<name>A0A4Q2TCD7_9ACTN</name>
<evidence type="ECO:0000259" key="2">
    <source>
        <dbReference type="Pfam" id="PF13460"/>
    </source>
</evidence>